<dbReference type="GO" id="GO:0035435">
    <property type="term" value="P:phosphate ion transmembrane transport"/>
    <property type="evidence" value="ECO:0007669"/>
    <property type="project" value="TreeGrafter"/>
</dbReference>
<dbReference type="PANTHER" id="PTHR11101">
    <property type="entry name" value="PHOSPHATE TRANSPORTER"/>
    <property type="match status" value="1"/>
</dbReference>
<reference evidence="9" key="1">
    <citation type="submission" date="2020-09" db="EMBL/GenBank/DDBJ databases">
        <authorList>
            <person name="Kikuchi T."/>
        </authorList>
    </citation>
    <scope>NUCLEOTIDE SEQUENCE</scope>
    <source>
        <strain evidence="9">SH1</strain>
    </source>
</reference>
<feature type="transmembrane region" description="Helical" evidence="8">
    <location>
        <begin position="191"/>
        <end position="216"/>
    </location>
</feature>
<evidence type="ECO:0000256" key="5">
    <source>
        <dbReference type="ARBA" id="ARBA00022692"/>
    </source>
</evidence>
<feature type="transmembrane region" description="Helical" evidence="8">
    <location>
        <begin position="156"/>
        <end position="179"/>
    </location>
</feature>
<accession>A0A811L309</accession>
<dbReference type="Pfam" id="PF01384">
    <property type="entry name" value="PHO4"/>
    <property type="match status" value="1"/>
</dbReference>
<evidence type="ECO:0000256" key="8">
    <source>
        <dbReference type="RuleBase" id="RU363058"/>
    </source>
</evidence>
<dbReference type="EMBL" id="CAJFDH010000005">
    <property type="protein sequence ID" value="CAD5223485.1"/>
    <property type="molecule type" value="Genomic_DNA"/>
</dbReference>
<feature type="transmembrane region" description="Helical" evidence="8">
    <location>
        <begin position="130"/>
        <end position="150"/>
    </location>
</feature>
<keyword evidence="7 8" id="KW-0472">Membrane</keyword>
<dbReference type="GO" id="GO:0005315">
    <property type="term" value="F:phosphate transmembrane transporter activity"/>
    <property type="evidence" value="ECO:0007669"/>
    <property type="project" value="InterPro"/>
</dbReference>
<evidence type="ECO:0000313" key="10">
    <source>
        <dbReference type="Proteomes" id="UP000614601"/>
    </source>
</evidence>
<evidence type="ECO:0000256" key="3">
    <source>
        <dbReference type="ARBA" id="ARBA00022448"/>
    </source>
</evidence>
<dbReference type="InterPro" id="IPR001204">
    <property type="entry name" value="Phos_transporter"/>
</dbReference>
<dbReference type="GO" id="GO:0016020">
    <property type="term" value="C:membrane"/>
    <property type="evidence" value="ECO:0007669"/>
    <property type="project" value="UniProtKB-SubCell"/>
</dbReference>
<dbReference type="Proteomes" id="UP000614601">
    <property type="component" value="Unassembled WGS sequence"/>
</dbReference>
<keyword evidence="6 8" id="KW-1133">Transmembrane helix</keyword>
<evidence type="ECO:0000256" key="1">
    <source>
        <dbReference type="ARBA" id="ARBA00004141"/>
    </source>
</evidence>
<evidence type="ECO:0000256" key="7">
    <source>
        <dbReference type="ARBA" id="ARBA00023136"/>
    </source>
</evidence>
<feature type="transmembrane region" description="Helical" evidence="8">
    <location>
        <begin position="20"/>
        <end position="40"/>
    </location>
</feature>
<dbReference type="PANTHER" id="PTHR11101:SF80">
    <property type="entry name" value="PHOSPHATE TRANSPORTER"/>
    <property type="match status" value="1"/>
</dbReference>
<feature type="transmembrane region" description="Helical" evidence="8">
    <location>
        <begin position="101"/>
        <end position="123"/>
    </location>
</feature>
<evidence type="ECO:0000256" key="2">
    <source>
        <dbReference type="ARBA" id="ARBA00009916"/>
    </source>
</evidence>
<dbReference type="OrthoDB" id="5815143at2759"/>
<feature type="transmembrane region" description="Helical" evidence="8">
    <location>
        <begin position="444"/>
        <end position="462"/>
    </location>
</feature>
<keyword evidence="4 8" id="KW-0592">Phosphate transport</keyword>
<organism evidence="9 10">
    <name type="scientific">Bursaphelenchus okinawaensis</name>
    <dbReference type="NCBI Taxonomy" id="465554"/>
    <lineage>
        <taxon>Eukaryota</taxon>
        <taxon>Metazoa</taxon>
        <taxon>Ecdysozoa</taxon>
        <taxon>Nematoda</taxon>
        <taxon>Chromadorea</taxon>
        <taxon>Rhabditida</taxon>
        <taxon>Tylenchina</taxon>
        <taxon>Tylenchomorpha</taxon>
        <taxon>Aphelenchoidea</taxon>
        <taxon>Aphelenchoididae</taxon>
        <taxon>Bursaphelenchus</taxon>
    </lineage>
</organism>
<proteinExistence type="inferred from homology"/>
<feature type="transmembrane region" description="Helical" evidence="8">
    <location>
        <begin position="386"/>
        <end position="405"/>
    </location>
</feature>
<protein>
    <recommendedName>
        <fullName evidence="8">Phosphate transporter</fullName>
    </recommendedName>
</protein>
<keyword evidence="10" id="KW-1185">Reference proteome</keyword>
<feature type="transmembrane region" description="Helical" evidence="8">
    <location>
        <begin position="228"/>
        <end position="248"/>
    </location>
</feature>
<comment type="caution">
    <text evidence="9">The sequence shown here is derived from an EMBL/GenBank/DDBJ whole genome shotgun (WGS) entry which is preliminary data.</text>
</comment>
<sequence>MREELAFNATHFDDLPEADRLWIVIVGAAFTLLLGFGWGANGLANIFATSVGAGVINDRQAKYCAIGFQIVAFLYIALTSAHISFDNPLSVIYNESANDVIIGQVSFIISSAVWVCCTSVFGVPVSSRHCITGSAIGFILIVGGFGSLKWERIQVLALSLLLTPLITGVLAFLALYLLDIILLRKQFKHNLLTYTVATLHMISSTLFTFGLLYGISCDFGIVPLPLQYSGLCSVIVGLIVFLIIVFFIDPMLHVQVEYDEQKAKDNEVNRDDHSFRVNRFKVKKINMLPKKFMISIDGKTPITNHISPEGMDVIKEKVGPKIQKHIRSDVNNINSVTKYAFSTVLFFTCGFMAFIQAVENIRLSALPLNILIKVYQHEVITETTSIPPLLALYVTPVICCGIYFMGGRVMNTVAFDLGCNNVITHLMAQLATTIVINMSPTLNVYHSNSYCLVFAMICLGFVPQNGKMNWKALRNIVIVFKP</sequence>
<feature type="transmembrane region" description="Helical" evidence="8">
    <location>
        <begin position="61"/>
        <end position="81"/>
    </location>
</feature>
<evidence type="ECO:0000256" key="4">
    <source>
        <dbReference type="ARBA" id="ARBA00022592"/>
    </source>
</evidence>
<name>A0A811L309_9BILA</name>
<gene>
    <name evidence="9" type="ORF">BOKJ2_LOCUS10255</name>
</gene>
<dbReference type="EMBL" id="CAJFCW020000005">
    <property type="protein sequence ID" value="CAG9118004.1"/>
    <property type="molecule type" value="Genomic_DNA"/>
</dbReference>
<comment type="subcellular location">
    <subcellularLocation>
        <location evidence="1 8">Membrane</location>
        <topology evidence="1 8">Multi-pass membrane protein</topology>
    </subcellularLocation>
</comment>
<comment type="function">
    <text evidence="8">Sodium-phosphate symporter.</text>
</comment>
<keyword evidence="3 8" id="KW-0813">Transport</keyword>
<feature type="transmembrane region" description="Helical" evidence="8">
    <location>
        <begin position="339"/>
        <end position="358"/>
    </location>
</feature>
<comment type="similarity">
    <text evidence="2 8">Belongs to the inorganic phosphate transporter (PiT) (TC 2.A.20) family.</text>
</comment>
<keyword evidence="5 8" id="KW-0812">Transmembrane</keyword>
<dbReference type="AlphaFoldDB" id="A0A811L309"/>
<evidence type="ECO:0000313" key="9">
    <source>
        <dbReference type="EMBL" id="CAD5223485.1"/>
    </source>
</evidence>
<evidence type="ECO:0000256" key="6">
    <source>
        <dbReference type="ARBA" id="ARBA00022989"/>
    </source>
</evidence>
<dbReference type="Proteomes" id="UP000783686">
    <property type="component" value="Unassembled WGS sequence"/>
</dbReference>